<keyword evidence="3" id="KW-0732">Signal</keyword>
<dbReference type="Proteomes" id="UP001148614">
    <property type="component" value="Unassembled WGS sequence"/>
</dbReference>
<evidence type="ECO:0000256" key="2">
    <source>
        <dbReference type="SAM" id="Phobius"/>
    </source>
</evidence>
<gene>
    <name evidence="4" type="ORF">NPX13_g11373</name>
</gene>
<feature type="compositionally biased region" description="Polar residues" evidence="1">
    <location>
        <begin position="466"/>
        <end position="476"/>
    </location>
</feature>
<keyword evidence="2" id="KW-0472">Membrane</keyword>
<keyword evidence="2" id="KW-0812">Transmembrane</keyword>
<proteinExistence type="predicted"/>
<evidence type="ECO:0000313" key="5">
    <source>
        <dbReference type="Proteomes" id="UP001148614"/>
    </source>
</evidence>
<name>A0A9W8TH12_9PEZI</name>
<reference evidence="4" key="1">
    <citation type="submission" date="2022-07" db="EMBL/GenBank/DDBJ databases">
        <title>Genome Sequence of Xylaria arbuscula.</title>
        <authorList>
            <person name="Buettner E."/>
        </authorList>
    </citation>
    <scope>NUCLEOTIDE SEQUENCE</scope>
    <source>
        <strain evidence="4">VT107</strain>
    </source>
</reference>
<protein>
    <submittedName>
        <fullName evidence="4">Uncharacterized protein</fullName>
    </submittedName>
</protein>
<keyword evidence="5" id="KW-1185">Reference proteome</keyword>
<accession>A0A9W8TH12</accession>
<feature type="chain" id="PRO_5040799761" evidence="3">
    <location>
        <begin position="23"/>
        <end position="535"/>
    </location>
</feature>
<organism evidence="4 5">
    <name type="scientific">Xylaria arbuscula</name>
    <dbReference type="NCBI Taxonomy" id="114810"/>
    <lineage>
        <taxon>Eukaryota</taxon>
        <taxon>Fungi</taxon>
        <taxon>Dikarya</taxon>
        <taxon>Ascomycota</taxon>
        <taxon>Pezizomycotina</taxon>
        <taxon>Sordariomycetes</taxon>
        <taxon>Xylariomycetidae</taxon>
        <taxon>Xylariales</taxon>
        <taxon>Xylariaceae</taxon>
        <taxon>Xylaria</taxon>
    </lineage>
</organism>
<evidence type="ECO:0000313" key="4">
    <source>
        <dbReference type="EMBL" id="KAJ3551398.1"/>
    </source>
</evidence>
<feature type="region of interest" description="Disordered" evidence="1">
    <location>
        <begin position="244"/>
        <end position="311"/>
    </location>
</feature>
<dbReference type="AlphaFoldDB" id="A0A9W8TH12"/>
<sequence>MLGLSKAAVVLVPVLSLTLAAAVPIRVENLTPSSSLVTLELGGTSDRSPLEHTALDLRIYESTAPCGQGNVTLNEEPLLQDALGLGSGPLTIDSGSVLEASWKFTCVHLEGGAQAQLLSVHIISLDSEDVDGVTFSVQFQQTAPISISHIDGATIRTKIPPPTSGSPRISASSLEDELAELEVLKEQLLALEHSIALKVTHISSTFNLEHAEKLLADCDNLKCFFSTIYDKMRTMASKVYHSSHGKPSVINIQPGPLSTGGQRPLKDSDDNSHVATIPASQQAGEVSSKSKPKGSKSNAVTGNVQSQQSASDDSHQVRQILVLVVISLVILINIAIMVLMFQCVRLLRQRRQARWEKRRQRLRKSRAACNSLVTTKYLDLIQWLRGSTTRETIEDQEKDAIMRRVSESDSDGDSSDTQSTLSISMEEELAQFRAAAGFVGDLVAEGGRGRDRSSNHFPFTRRRRASTPSSMSSCPTYRSVDETLPAYDENCSPEYVLAGSSTHGSSSRRSSSRRSSTSQDSTACSSLDEDMEKKE</sequence>
<feature type="signal peptide" evidence="3">
    <location>
        <begin position="1"/>
        <end position="22"/>
    </location>
</feature>
<comment type="caution">
    <text evidence="4">The sequence shown here is derived from an EMBL/GenBank/DDBJ whole genome shotgun (WGS) entry which is preliminary data.</text>
</comment>
<evidence type="ECO:0000256" key="3">
    <source>
        <dbReference type="SAM" id="SignalP"/>
    </source>
</evidence>
<evidence type="ECO:0000256" key="1">
    <source>
        <dbReference type="SAM" id="MobiDB-lite"/>
    </source>
</evidence>
<keyword evidence="2" id="KW-1133">Transmembrane helix</keyword>
<dbReference type="VEuPathDB" id="FungiDB:F4678DRAFT_379367"/>
<feature type="transmembrane region" description="Helical" evidence="2">
    <location>
        <begin position="320"/>
        <end position="347"/>
    </location>
</feature>
<feature type="region of interest" description="Disordered" evidence="1">
    <location>
        <begin position="494"/>
        <end position="535"/>
    </location>
</feature>
<feature type="compositionally biased region" description="Low complexity" evidence="1">
    <location>
        <begin position="499"/>
        <end position="526"/>
    </location>
</feature>
<dbReference type="EMBL" id="JANPWZ010003751">
    <property type="protein sequence ID" value="KAJ3551398.1"/>
    <property type="molecule type" value="Genomic_DNA"/>
</dbReference>
<feature type="region of interest" description="Disordered" evidence="1">
    <location>
        <begin position="446"/>
        <end position="477"/>
    </location>
</feature>